<name>A0A1F8GJU7_9BACT</name>
<dbReference type="AlphaFoldDB" id="A0A1F8GJU7"/>
<gene>
    <name evidence="1" type="ORF">A2925_01630</name>
</gene>
<comment type="caution">
    <text evidence="1">The sequence shown here is derived from an EMBL/GenBank/DDBJ whole genome shotgun (WGS) entry which is preliminary data.</text>
</comment>
<reference evidence="1 2" key="1">
    <citation type="journal article" date="2016" name="Nat. Commun.">
        <title>Thousands of microbial genomes shed light on interconnected biogeochemical processes in an aquifer system.</title>
        <authorList>
            <person name="Anantharaman K."/>
            <person name="Brown C.T."/>
            <person name="Hug L.A."/>
            <person name="Sharon I."/>
            <person name="Castelle C.J."/>
            <person name="Probst A.J."/>
            <person name="Thomas B.C."/>
            <person name="Singh A."/>
            <person name="Wilkins M.J."/>
            <person name="Karaoz U."/>
            <person name="Brodie E.L."/>
            <person name="Williams K.H."/>
            <person name="Hubbard S.S."/>
            <person name="Banfield J.F."/>
        </authorList>
    </citation>
    <scope>NUCLEOTIDE SEQUENCE [LARGE SCALE GENOMIC DNA]</scope>
</reference>
<accession>A0A1F8GJU7</accession>
<dbReference type="STRING" id="1802697.A2925_01630"/>
<protein>
    <submittedName>
        <fullName evidence="1">Uncharacterized protein</fullName>
    </submittedName>
</protein>
<sequence>MRERRCNMDGVKVPKVRTLEGFGELSEGNGLMLSSLSAGTILLLETTFGTLYRLLVLDPKAGKIRLSSENCDTIRNPAEGRLTGSTFGGAPSKIFWKQVGLIREGWIGAGMCIEVYLGDFKFFTSDPIKTISFVSLNPPNNTVN</sequence>
<proteinExistence type="predicted"/>
<organism evidence="1 2">
    <name type="scientific">Candidatus Yanofskybacteria bacterium RIFCSPLOWO2_01_FULL_44_22</name>
    <dbReference type="NCBI Taxonomy" id="1802697"/>
    <lineage>
        <taxon>Bacteria</taxon>
        <taxon>Candidatus Yanofskyibacteriota</taxon>
    </lineage>
</organism>
<evidence type="ECO:0000313" key="2">
    <source>
        <dbReference type="Proteomes" id="UP000178256"/>
    </source>
</evidence>
<evidence type="ECO:0000313" key="1">
    <source>
        <dbReference type="EMBL" id="OGN25280.1"/>
    </source>
</evidence>
<dbReference type="EMBL" id="MGKL01000021">
    <property type="protein sequence ID" value="OGN25280.1"/>
    <property type="molecule type" value="Genomic_DNA"/>
</dbReference>
<dbReference type="Proteomes" id="UP000178256">
    <property type="component" value="Unassembled WGS sequence"/>
</dbReference>